<organism evidence="4 5">
    <name type="scientific">Desulfoluna spongiiphila</name>
    <dbReference type="NCBI Taxonomy" id="419481"/>
    <lineage>
        <taxon>Bacteria</taxon>
        <taxon>Pseudomonadati</taxon>
        <taxon>Thermodesulfobacteriota</taxon>
        <taxon>Desulfobacteria</taxon>
        <taxon>Desulfobacterales</taxon>
        <taxon>Desulfolunaceae</taxon>
        <taxon>Desulfoluna</taxon>
    </lineage>
</organism>
<evidence type="ECO:0000256" key="2">
    <source>
        <dbReference type="PROSITE-ProRule" id="PRU00335"/>
    </source>
</evidence>
<keyword evidence="1 2" id="KW-0238">DNA-binding</keyword>
<dbReference type="GO" id="GO:0003677">
    <property type="term" value="F:DNA binding"/>
    <property type="evidence" value="ECO:0007669"/>
    <property type="project" value="UniProtKB-UniRule"/>
</dbReference>
<dbReference type="InterPro" id="IPR009057">
    <property type="entry name" value="Homeodomain-like_sf"/>
</dbReference>
<proteinExistence type="predicted"/>
<dbReference type="Proteomes" id="UP000198870">
    <property type="component" value="Unassembled WGS sequence"/>
</dbReference>
<protein>
    <submittedName>
        <fullName evidence="4">Transcriptional regulator, TetR family</fullName>
    </submittedName>
</protein>
<evidence type="ECO:0000313" key="4">
    <source>
        <dbReference type="EMBL" id="SCY43672.1"/>
    </source>
</evidence>
<gene>
    <name evidence="4" type="ORF">SAMN05216233_10948</name>
</gene>
<dbReference type="EMBL" id="FMUX01000009">
    <property type="protein sequence ID" value="SCY43672.1"/>
    <property type="molecule type" value="Genomic_DNA"/>
</dbReference>
<feature type="domain" description="HTH tetR-type" evidence="3">
    <location>
        <begin position="15"/>
        <end position="75"/>
    </location>
</feature>
<dbReference type="Pfam" id="PF00440">
    <property type="entry name" value="TetR_N"/>
    <property type="match status" value="1"/>
</dbReference>
<dbReference type="AlphaFoldDB" id="A0A1G5FWF5"/>
<dbReference type="PROSITE" id="PS50977">
    <property type="entry name" value="HTH_TETR_2"/>
    <property type="match status" value="1"/>
</dbReference>
<dbReference type="InterPro" id="IPR050624">
    <property type="entry name" value="HTH-type_Tx_Regulator"/>
</dbReference>
<dbReference type="InterPro" id="IPR001647">
    <property type="entry name" value="HTH_TetR"/>
</dbReference>
<dbReference type="Gene3D" id="1.10.357.10">
    <property type="entry name" value="Tetracycline Repressor, domain 2"/>
    <property type="match status" value="1"/>
</dbReference>
<evidence type="ECO:0000313" key="5">
    <source>
        <dbReference type="Proteomes" id="UP000198870"/>
    </source>
</evidence>
<dbReference type="PRINTS" id="PR00455">
    <property type="entry name" value="HTHTETR"/>
</dbReference>
<evidence type="ECO:0000256" key="1">
    <source>
        <dbReference type="ARBA" id="ARBA00023125"/>
    </source>
</evidence>
<feature type="DNA-binding region" description="H-T-H motif" evidence="2">
    <location>
        <begin position="38"/>
        <end position="57"/>
    </location>
</feature>
<keyword evidence="5" id="KW-1185">Reference proteome</keyword>
<reference evidence="4 5" key="1">
    <citation type="submission" date="2016-10" db="EMBL/GenBank/DDBJ databases">
        <authorList>
            <person name="de Groot N.N."/>
        </authorList>
    </citation>
    <scope>NUCLEOTIDE SEQUENCE [LARGE SCALE GENOMIC DNA]</scope>
    <source>
        <strain evidence="4 5">AA1</strain>
    </source>
</reference>
<dbReference type="STRING" id="419481.SAMN05216233_10948"/>
<dbReference type="SUPFAM" id="SSF46689">
    <property type="entry name" value="Homeodomain-like"/>
    <property type="match status" value="1"/>
</dbReference>
<dbReference type="PANTHER" id="PTHR43479">
    <property type="entry name" value="ACREF/ENVCD OPERON REPRESSOR-RELATED"/>
    <property type="match status" value="1"/>
</dbReference>
<name>A0A1G5FWF5_9BACT</name>
<dbReference type="PANTHER" id="PTHR43479:SF11">
    <property type="entry name" value="ACREF_ENVCD OPERON REPRESSOR-RELATED"/>
    <property type="match status" value="1"/>
</dbReference>
<dbReference type="RefSeq" id="WP_175469750.1">
    <property type="nucleotide sequence ID" value="NZ_FMUX01000009.1"/>
</dbReference>
<evidence type="ECO:0000259" key="3">
    <source>
        <dbReference type="PROSITE" id="PS50977"/>
    </source>
</evidence>
<accession>A0A1G5FWF5</accession>
<sequence>MAKSVLKQLKEHEREVRRQLIINAAKTLFSQKSFHEIGMRDIANEAGISVASLYQYFPSQDDLFVEILTNDINKIKSRLWESRRELGDMAIDIVNFLVDNEDIFQMMSHFMIKGEKNPETLRKFNVIQVLFLDMLDRALARAGEAHPVSYYSHAFFASLFGNVITFRNYPSSDASSHRESLYHVARITAKAFHDTLVTDESEETP</sequence>